<dbReference type="Proteomes" id="UP000464674">
    <property type="component" value="Chromosome"/>
</dbReference>
<accession>A0A857FMT4</accession>
<gene>
    <name evidence="2" type="ORF">FMA36_08985</name>
</gene>
<evidence type="ECO:0000313" key="3">
    <source>
        <dbReference type="Proteomes" id="UP000464674"/>
    </source>
</evidence>
<dbReference type="RefSeq" id="WP_159262049.1">
    <property type="nucleotide sequence ID" value="NZ_CP041348.1"/>
</dbReference>
<evidence type="ECO:0000256" key="1">
    <source>
        <dbReference type="SAM" id="MobiDB-lite"/>
    </source>
</evidence>
<name>A0A857FMT4_KOMXY</name>
<dbReference type="EMBL" id="CP041348">
    <property type="protein sequence ID" value="QHC35598.1"/>
    <property type="molecule type" value="Genomic_DNA"/>
</dbReference>
<evidence type="ECO:0000313" key="2">
    <source>
        <dbReference type="EMBL" id="QHC35598.1"/>
    </source>
</evidence>
<sequence length="103" mass="11393">MVADLPCMFFIMLMGACHQTRQIIIHSHMHQTIRSFWTNALSAQPANPVRQQGSFLSGKSSTSARSVLQKPAYDGAQKSKDVPGEAFIKKHPLTPPVLKQDCT</sequence>
<reference evidence="2 3" key="1">
    <citation type="journal article" date="2020" name="Carbohydr. Polym.">
        <title>Characterization and optimization of production of bacterial cellulose from strain CGMCC 17276 based on whole-genome analysis.</title>
        <authorList>
            <person name="Lu T."/>
            <person name="Gao H."/>
            <person name="Liao B."/>
            <person name="Wu J."/>
            <person name="Zhang W."/>
            <person name="Huang J."/>
            <person name="Liu M."/>
            <person name="Huang J."/>
            <person name="Chang Z."/>
            <person name="Jin M."/>
            <person name="Yi Z."/>
            <person name="Jiang D."/>
        </authorList>
    </citation>
    <scope>NUCLEOTIDE SEQUENCE [LARGE SCALE GENOMIC DNA]</scope>
    <source>
        <strain evidence="2 3">CGMCC 17276</strain>
    </source>
</reference>
<feature type="region of interest" description="Disordered" evidence="1">
    <location>
        <begin position="48"/>
        <end position="103"/>
    </location>
</feature>
<dbReference type="AlphaFoldDB" id="A0A857FMT4"/>
<feature type="compositionally biased region" description="Polar residues" evidence="1">
    <location>
        <begin position="48"/>
        <end position="66"/>
    </location>
</feature>
<proteinExistence type="predicted"/>
<protein>
    <submittedName>
        <fullName evidence="2">Uncharacterized protein</fullName>
    </submittedName>
</protein>
<organism evidence="2 3">
    <name type="scientific">Komagataeibacter xylinus</name>
    <name type="common">Gluconacetobacter xylinus</name>
    <dbReference type="NCBI Taxonomy" id="28448"/>
    <lineage>
        <taxon>Bacteria</taxon>
        <taxon>Pseudomonadati</taxon>
        <taxon>Pseudomonadota</taxon>
        <taxon>Alphaproteobacteria</taxon>
        <taxon>Acetobacterales</taxon>
        <taxon>Acetobacteraceae</taxon>
        <taxon>Komagataeibacter</taxon>
    </lineage>
</organism>